<keyword evidence="3" id="KW-0175">Coiled coil</keyword>
<feature type="compositionally biased region" description="Low complexity" evidence="5">
    <location>
        <begin position="232"/>
        <end position="270"/>
    </location>
</feature>
<evidence type="ECO:0000259" key="6">
    <source>
        <dbReference type="PROSITE" id="PS50102"/>
    </source>
</evidence>
<dbReference type="SUPFAM" id="SSF54928">
    <property type="entry name" value="RNA-binding domain, RBD"/>
    <property type="match status" value="1"/>
</dbReference>
<protein>
    <submittedName>
        <fullName evidence="8">RNA-binding Raly-like protein isoform X1</fullName>
    </submittedName>
</protein>
<evidence type="ECO:0000256" key="1">
    <source>
        <dbReference type="ARBA" id="ARBA00008631"/>
    </source>
</evidence>
<feature type="region of interest" description="Disordered" evidence="5">
    <location>
        <begin position="223"/>
        <end position="303"/>
    </location>
</feature>
<dbReference type="PIRSF" id="PIRSF037992">
    <property type="entry name" value="hnRNP-C_Raly"/>
    <property type="match status" value="1"/>
</dbReference>
<dbReference type="PANTHER" id="PTHR13968:SF26">
    <property type="entry name" value="RRM DOMAIN-CONTAINING PROTEIN"/>
    <property type="match status" value="1"/>
</dbReference>
<dbReference type="InterPro" id="IPR012677">
    <property type="entry name" value="Nucleotide-bd_a/b_plait_sf"/>
</dbReference>
<dbReference type="InterPro" id="IPR017347">
    <property type="entry name" value="hnRNP_C"/>
</dbReference>
<dbReference type="AlphaFoldDB" id="A0AAJ7XA88"/>
<keyword evidence="7" id="KW-1185">Reference proteome</keyword>
<dbReference type="GO" id="GO:0005634">
    <property type="term" value="C:nucleus"/>
    <property type="evidence" value="ECO:0007669"/>
    <property type="project" value="TreeGrafter"/>
</dbReference>
<proteinExistence type="inferred from homology"/>
<sequence>MATAASKAHAGSVTNRSDPRSVNSRVFIGNLNTAEQVSRSEVEALFAEYGPVLGVSLHRGYAFVQYGDGRSARLAVSAVNGRVLAGQTLDINMAGEPKPNRHKPGGGKRAAAALYGSSFDFDYDYYREDFYNRLYEFPVRAPPPPLPPLALLPAKRPRISAPAPPRRGKGGFPMKGGPRSTITGTAAPAPKLRALSLQAIKGELRQVKFRIDSLLENLEKIEKQQRPQNGVSCSSSSAVASAAGAAGAAGASKLADAPAAARSDGDAAGSEVAEGEEDGLAEPRSAGERRLTNSHTCDLDGIQ</sequence>
<dbReference type="PROSITE" id="PS50102">
    <property type="entry name" value="RRM"/>
    <property type="match status" value="1"/>
</dbReference>
<dbReference type="PANTHER" id="PTHR13968">
    <property type="entry name" value="HETEROGENEOUS NUCLEAR RIBONUCLEOPROTEIN"/>
    <property type="match status" value="1"/>
</dbReference>
<dbReference type="GO" id="GO:0003723">
    <property type="term" value="F:RNA binding"/>
    <property type="evidence" value="ECO:0007669"/>
    <property type="project" value="UniProtKB-UniRule"/>
</dbReference>
<name>A0AAJ7XA88_PETMA</name>
<accession>A0AAJ7XA88</accession>
<evidence type="ECO:0000256" key="3">
    <source>
        <dbReference type="ARBA" id="ARBA00023054"/>
    </source>
</evidence>
<reference evidence="8" key="1">
    <citation type="submission" date="2025-08" db="UniProtKB">
        <authorList>
            <consortium name="RefSeq"/>
        </authorList>
    </citation>
    <scope>IDENTIFICATION</scope>
    <source>
        <tissue evidence="8">Sperm</tissue>
    </source>
</reference>
<dbReference type="SMART" id="SM00360">
    <property type="entry name" value="RRM"/>
    <property type="match status" value="1"/>
</dbReference>
<dbReference type="Gene3D" id="3.30.70.330">
    <property type="match status" value="1"/>
</dbReference>
<dbReference type="KEGG" id="pmrn:116952076"/>
<evidence type="ECO:0000313" key="7">
    <source>
        <dbReference type="Proteomes" id="UP001318040"/>
    </source>
</evidence>
<feature type="region of interest" description="Disordered" evidence="5">
    <location>
        <begin position="158"/>
        <end position="187"/>
    </location>
</feature>
<feature type="domain" description="RRM" evidence="6">
    <location>
        <begin position="24"/>
        <end position="96"/>
    </location>
</feature>
<dbReference type="InterPro" id="IPR035979">
    <property type="entry name" value="RBD_domain_sf"/>
</dbReference>
<dbReference type="InterPro" id="IPR000504">
    <property type="entry name" value="RRM_dom"/>
</dbReference>
<gene>
    <name evidence="8" type="primary">LOC116952076</name>
</gene>
<dbReference type="RefSeq" id="XP_032827001.1">
    <property type="nucleotide sequence ID" value="XM_032971110.1"/>
</dbReference>
<dbReference type="Pfam" id="PF00076">
    <property type="entry name" value="RRM_1"/>
    <property type="match status" value="1"/>
</dbReference>
<keyword evidence="2 4" id="KW-0694">RNA-binding</keyword>
<comment type="similarity">
    <text evidence="1">Belongs to the RRM HNRPC family. RALY subfamily.</text>
</comment>
<evidence type="ECO:0000256" key="4">
    <source>
        <dbReference type="PROSITE-ProRule" id="PRU00176"/>
    </source>
</evidence>
<dbReference type="InterPro" id="IPR051186">
    <property type="entry name" value="RRM_HNRPC/RALY_subfam"/>
</dbReference>
<evidence type="ECO:0000256" key="2">
    <source>
        <dbReference type="ARBA" id="ARBA00022884"/>
    </source>
</evidence>
<evidence type="ECO:0000256" key="5">
    <source>
        <dbReference type="SAM" id="MobiDB-lite"/>
    </source>
</evidence>
<evidence type="ECO:0000313" key="8">
    <source>
        <dbReference type="RefSeq" id="XP_032827001.1"/>
    </source>
</evidence>
<organism evidence="7 8">
    <name type="scientific">Petromyzon marinus</name>
    <name type="common">Sea lamprey</name>
    <dbReference type="NCBI Taxonomy" id="7757"/>
    <lineage>
        <taxon>Eukaryota</taxon>
        <taxon>Metazoa</taxon>
        <taxon>Chordata</taxon>
        <taxon>Craniata</taxon>
        <taxon>Vertebrata</taxon>
        <taxon>Cyclostomata</taxon>
        <taxon>Hyperoartia</taxon>
        <taxon>Petromyzontiformes</taxon>
        <taxon>Petromyzontidae</taxon>
        <taxon>Petromyzon</taxon>
    </lineage>
</organism>
<dbReference type="Proteomes" id="UP001318040">
    <property type="component" value="Chromosome 45"/>
</dbReference>